<dbReference type="EMBL" id="GGEC01034174">
    <property type="protein sequence ID" value="MBX14658.1"/>
    <property type="molecule type" value="Transcribed_RNA"/>
</dbReference>
<accession>A0A2P2L9K6</accession>
<dbReference type="AlphaFoldDB" id="A0A2P2L9K6"/>
<sequence>MTLKHRTTIKIKLSHKKGME</sequence>
<organism evidence="1">
    <name type="scientific">Rhizophora mucronata</name>
    <name type="common">Asiatic mangrove</name>
    <dbReference type="NCBI Taxonomy" id="61149"/>
    <lineage>
        <taxon>Eukaryota</taxon>
        <taxon>Viridiplantae</taxon>
        <taxon>Streptophyta</taxon>
        <taxon>Embryophyta</taxon>
        <taxon>Tracheophyta</taxon>
        <taxon>Spermatophyta</taxon>
        <taxon>Magnoliopsida</taxon>
        <taxon>eudicotyledons</taxon>
        <taxon>Gunneridae</taxon>
        <taxon>Pentapetalae</taxon>
        <taxon>rosids</taxon>
        <taxon>fabids</taxon>
        <taxon>Malpighiales</taxon>
        <taxon>Rhizophoraceae</taxon>
        <taxon>Rhizophora</taxon>
    </lineage>
</organism>
<proteinExistence type="predicted"/>
<evidence type="ECO:0000313" key="1">
    <source>
        <dbReference type="EMBL" id="MBX14658.1"/>
    </source>
</evidence>
<protein>
    <submittedName>
        <fullName evidence="1">Uncharacterized protein</fullName>
    </submittedName>
</protein>
<name>A0A2P2L9K6_RHIMU</name>
<reference evidence="1" key="1">
    <citation type="submission" date="2018-02" db="EMBL/GenBank/DDBJ databases">
        <title>Rhizophora mucronata_Transcriptome.</title>
        <authorList>
            <person name="Meera S.P."/>
            <person name="Sreeshan A."/>
            <person name="Augustine A."/>
        </authorList>
    </citation>
    <scope>NUCLEOTIDE SEQUENCE</scope>
    <source>
        <tissue evidence="1">Leaf</tissue>
    </source>
</reference>